<proteinExistence type="predicted"/>
<sequence>MLVGRGLVLQVVIQGLGPMTPSMRSGPIHEAWILPVDTALGRFTEELTHTTHLRGVVPSTGHGWPRGWHLDLPNHVKLPTQGYGVLHITHKRFNGVRPVAPVNAPAKKSAVRGRDQGRGRGRGRVAPNRDGAPVGDAPRNEAHPAHHEEVEKNVEVEEEENVGQEEEVQVETIATQSPTNPPIAINVPKEGGTVGNDAIFRPLLVHVMIGNQHEMLTKFLKLKPPVFHGSESATRGRHPQPVLVVPGLHLKPSPELIPKIWLRVDPRQDLWTVESSLVVEIKEKQDSDPILLELKGAFHQQRVEVQILSIQITLRSVPNTQFSSISVIMPPRRANARNANARNANAYPPIPDQEVLNTEFRNAIQMLAQSVANQNNLRVLVPIDTNVGSSAARVRDFVRMNLPDFLGS</sequence>
<evidence type="ECO:0000313" key="3">
    <source>
        <dbReference type="Proteomes" id="UP001234989"/>
    </source>
</evidence>
<accession>A0AAF0V6C2</accession>
<evidence type="ECO:0000313" key="2">
    <source>
        <dbReference type="EMBL" id="WMV59152.1"/>
    </source>
</evidence>
<organism evidence="2 3">
    <name type="scientific">Solanum verrucosum</name>
    <dbReference type="NCBI Taxonomy" id="315347"/>
    <lineage>
        <taxon>Eukaryota</taxon>
        <taxon>Viridiplantae</taxon>
        <taxon>Streptophyta</taxon>
        <taxon>Embryophyta</taxon>
        <taxon>Tracheophyta</taxon>
        <taxon>Spermatophyta</taxon>
        <taxon>Magnoliopsida</taxon>
        <taxon>eudicotyledons</taxon>
        <taxon>Gunneridae</taxon>
        <taxon>Pentapetalae</taxon>
        <taxon>asterids</taxon>
        <taxon>lamiids</taxon>
        <taxon>Solanales</taxon>
        <taxon>Solanaceae</taxon>
        <taxon>Solanoideae</taxon>
        <taxon>Solaneae</taxon>
        <taxon>Solanum</taxon>
    </lineage>
</organism>
<feature type="region of interest" description="Disordered" evidence="1">
    <location>
        <begin position="104"/>
        <end position="164"/>
    </location>
</feature>
<protein>
    <submittedName>
        <fullName evidence="2">Uncharacterized protein</fullName>
    </submittedName>
</protein>
<gene>
    <name evidence="2" type="ORF">MTR67_052537</name>
</gene>
<dbReference type="EMBL" id="CP133623">
    <property type="protein sequence ID" value="WMV59152.1"/>
    <property type="molecule type" value="Genomic_DNA"/>
</dbReference>
<evidence type="ECO:0000256" key="1">
    <source>
        <dbReference type="SAM" id="MobiDB-lite"/>
    </source>
</evidence>
<keyword evidence="3" id="KW-1185">Reference proteome</keyword>
<reference evidence="2" key="1">
    <citation type="submission" date="2023-08" db="EMBL/GenBank/DDBJ databases">
        <title>A de novo genome assembly of Solanum verrucosum Schlechtendal, a Mexican diploid species geographically isolated from the other diploid A-genome species in potato relatives.</title>
        <authorList>
            <person name="Hosaka K."/>
        </authorList>
    </citation>
    <scope>NUCLEOTIDE SEQUENCE</scope>
    <source>
        <tissue evidence="2">Young leaves</tissue>
    </source>
</reference>
<feature type="compositionally biased region" description="Basic and acidic residues" evidence="1">
    <location>
        <begin position="138"/>
        <end position="155"/>
    </location>
</feature>
<name>A0AAF0V6C2_SOLVR</name>
<dbReference type="AlphaFoldDB" id="A0AAF0V6C2"/>
<dbReference type="Proteomes" id="UP001234989">
    <property type="component" value="Chromosome 12"/>
</dbReference>